<keyword evidence="2" id="KW-1185">Reference proteome</keyword>
<comment type="caution">
    <text evidence="1">The sequence shown here is derived from an EMBL/GenBank/DDBJ whole genome shotgun (WGS) entry which is preliminary data.</text>
</comment>
<accession>A0A8X6NVW4</accession>
<proteinExistence type="predicted"/>
<name>A0A8X6NVW4_NEPPI</name>
<reference evidence="1" key="1">
    <citation type="submission" date="2020-08" db="EMBL/GenBank/DDBJ databases">
        <title>Multicomponent nature underlies the extraordinary mechanical properties of spider dragline silk.</title>
        <authorList>
            <person name="Kono N."/>
            <person name="Nakamura H."/>
            <person name="Mori M."/>
            <person name="Yoshida Y."/>
            <person name="Ohtoshi R."/>
            <person name="Malay A.D."/>
            <person name="Moran D.A.P."/>
            <person name="Tomita M."/>
            <person name="Numata K."/>
            <person name="Arakawa K."/>
        </authorList>
    </citation>
    <scope>NUCLEOTIDE SEQUENCE</scope>
</reference>
<dbReference type="Proteomes" id="UP000887013">
    <property type="component" value="Unassembled WGS sequence"/>
</dbReference>
<evidence type="ECO:0000313" key="1">
    <source>
        <dbReference type="EMBL" id="GFT35946.1"/>
    </source>
</evidence>
<gene>
    <name evidence="1" type="ORF">NPIL_98241</name>
</gene>
<organism evidence="1 2">
    <name type="scientific">Nephila pilipes</name>
    <name type="common">Giant wood spider</name>
    <name type="synonym">Nephila maculata</name>
    <dbReference type="NCBI Taxonomy" id="299642"/>
    <lineage>
        <taxon>Eukaryota</taxon>
        <taxon>Metazoa</taxon>
        <taxon>Ecdysozoa</taxon>
        <taxon>Arthropoda</taxon>
        <taxon>Chelicerata</taxon>
        <taxon>Arachnida</taxon>
        <taxon>Araneae</taxon>
        <taxon>Araneomorphae</taxon>
        <taxon>Entelegynae</taxon>
        <taxon>Araneoidea</taxon>
        <taxon>Nephilidae</taxon>
        <taxon>Nephila</taxon>
    </lineage>
</organism>
<sequence length="29" mass="3142">EFYSLGELGFMDQTKLTSASVAATIYKIG</sequence>
<feature type="non-terminal residue" evidence="1">
    <location>
        <position position="1"/>
    </location>
</feature>
<evidence type="ECO:0000313" key="2">
    <source>
        <dbReference type="Proteomes" id="UP000887013"/>
    </source>
</evidence>
<dbReference type="AlphaFoldDB" id="A0A8X6NVW4"/>
<dbReference type="EMBL" id="BMAW01108863">
    <property type="protein sequence ID" value="GFT35946.1"/>
    <property type="molecule type" value="Genomic_DNA"/>
</dbReference>
<protein>
    <submittedName>
        <fullName evidence="1">Uncharacterized protein</fullName>
    </submittedName>
</protein>